<protein>
    <recommendedName>
        <fullName evidence="3">Flagellar protein FlbD</fullName>
    </recommendedName>
</protein>
<dbReference type="InterPro" id="IPR009384">
    <property type="entry name" value="SwrD-like"/>
</dbReference>
<dbReference type="STRING" id="284581.AMD01_12375"/>
<dbReference type="PANTHER" id="PTHR39185:SF1">
    <property type="entry name" value="SWARMING MOTILITY PROTEIN SWRD"/>
    <property type="match status" value="1"/>
</dbReference>
<dbReference type="OrthoDB" id="9799862at2"/>
<name>A0A0M0L6J4_9BACI</name>
<sequence length="69" mass="8010">MIQVTRLNGKLFSLNALYIEQVEEFPDTTITLSNGDKFIVKESLEEVVKRITNFYREINIVATRKDMEG</sequence>
<dbReference type="RefSeq" id="WP_053401780.1">
    <property type="nucleotide sequence ID" value="NZ_CP061868.1"/>
</dbReference>
<reference evidence="2" key="1">
    <citation type="submission" date="2015-08" db="EMBL/GenBank/DDBJ databases">
        <title>Fjat-14210 dsm16467.</title>
        <authorList>
            <person name="Liu B."/>
            <person name="Wang J."/>
            <person name="Zhu Y."/>
            <person name="Liu G."/>
            <person name="Chen Q."/>
            <person name="Chen Z."/>
            <person name="Lan J."/>
            <person name="Che J."/>
            <person name="Ge C."/>
            <person name="Shi H."/>
            <person name="Pan Z."/>
            <person name="Liu X."/>
        </authorList>
    </citation>
    <scope>NUCLEOTIDE SEQUENCE [LARGE SCALE GENOMIC DNA]</scope>
    <source>
        <strain evidence="2">DSM 16467</strain>
    </source>
</reference>
<accession>A0A0M0L6J4</accession>
<dbReference type="PATRIC" id="fig|284581.3.peg.2596"/>
<evidence type="ECO:0008006" key="3">
    <source>
        <dbReference type="Google" id="ProtNLM"/>
    </source>
</evidence>
<evidence type="ECO:0000313" key="2">
    <source>
        <dbReference type="Proteomes" id="UP000037558"/>
    </source>
</evidence>
<dbReference type="AlphaFoldDB" id="A0A0M0L6J4"/>
<dbReference type="Pfam" id="PF06289">
    <property type="entry name" value="FlbD"/>
    <property type="match status" value="1"/>
</dbReference>
<evidence type="ECO:0000313" key="1">
    <source>
        <dbReference type="EMBL" id="KOO46700.1"/>
    </source>
</evidence>
<dbReference type="PANTHER" id="PTHR39185">
    <property type="entry name" value="SWARMING MOTILITY PROTEIN SWRD"/>
    <property type="match status" value="1"/>
</dbReference>
<dbReference type="Proteomes" id="UP000037558">
    <property type="component" value="Unassembled WGS sequence"/>
</dbReference>
<keyword evidence="2" id="KW-1185">Reference proteome</keyword>
<gene>
    <name evidence="1" type="ORF">AMD01_12375</name>
</gene>
<comment type="caution">
    <text evidence="1">The sequence shown here is derived from an EMBL/GenBank/DDBJ whole genome shotgun (WGS) entry which is preliminary data.</text>
</comment>
<proteinExistence type="predicted"/>
<organism evidence="1 2">
    <name type="scientific">Priestia koreensis</name>
    <dbReference type="NCBI Taxonomy" id="284581"/>
    <lineage>
        <taxon>Bacteria</taxon>
        <taxon>Bacillati</taxon>
        <taxon>Bacillota</taxon>
        <taxon>Bacilli</taxon>
        <taxon>Bacillales</taxon>
        <taxon>Bacillaceae</taxon>
        <taxon>Priestia</taxon>
    </lineage>
</organism>
<dbReference type="EMBL" id="LILC01000013">
    <property type="protein sequence ID" value="KOO46700.1"/>
    <property type="molecule type" value="Genomic_DNA"/>
</dbReference>